<accession>A0A1C7LR90</accession>
<evidence type="ECO:0000313" key="1">
    <source>
        <dbReference type="EMBL" id="OBZ65294.1"/>
    </source>
</evidence>
<name>A0A1C7LR90_GRIFR</name>
<dbReference type="Proteomes" id="UP000092993">
    <property type="component" value="Unassembled WGS sequence"/>
</dbReference>
<comment type="caution">
    <text evidence="1">The sequence shown here is derived from an EMBL/GenBank/DDBJ whole genome shotgun (WGS) entry which is preliminary data.</text>
</comment>
<keyword evidence="2" id="KW-1185">Reference proteome</keyword>
<dbReference type="AlphaFoldDB" id="A0A1C7LR90"/>
<protein>
    <submittedName>
        <fullName evidence="1">Uncharacterized protein</fullName>
    </submittedName>
</protein>
<evidence type="ECO:0000313" key="2">
    <source>
        <dbReference type="Proteomes" id="UP000092993"/>
    </source>
</evidence>
<proteinExistence type="predicted"/>
<reference evidence="1 2" key="1">
    <citation type="submission" date="2016-03" db="EMBL/GenBank/DDBJ databases">
        <title>Whole genome sequencing of Grifola frondosa 9006-11.</title>
        <authorList>
            <person name="Min B."/>
            <person name="Park H."/>
            <person name="Kim J.-G."/>
            <person name="Cho H."/>
            <person name="Oh Y.-L."/>
            <person name="Kong W.-S."/>
            <person name="Choi I.-G."/>
        </authorList>
    </citation>
    <scope>NUCLEOTIDE SEQUENCE [LARGE SCALE GENOMIC DNA]</scope>
    <source>
        <strain evidence="1 2">9006-11</strain>
    </source>
</reference>
<dbReference type="EMBL" id="LUGG01000047">
    <property type="protein sequence ID" value="OBZ65294.1"/>
    <property type="molecule type" value="Genomic_DNA"/>
</dbReference>
<organism evidence="1 2">
    <name type="scientific">Grifola frondosa</name>
    <name type="common">Maitake</name>
    <name type="synonym">Polyporus frondosus</name>
    <dbReference type="NCBI Taxonomy" id="5627"/>
    <lineage>
        <taxon>Eukaryota</taxon>
        <taxon>Fungi</taxon>
        <taxon>Dikarya</taxon>
        <taxon>Basidiomycota</taxon>
        <taxon>Agaricomycotina</taxon>
        <taxon>Agaricomycetes</taxon>
        <taxon>Polyporales</taxon>
        <taxon>Grifolaceae</taxon>
        <taxon>Grifola</taxon>
    </lineage>
</organism>
<sequence>MMMMHGMQGRVQDKVERYAVERNVSINVFTNFPTTDVSVTAPTSCPGPSFLPATSVFTPLAISSSQILSSVLFPFNPY</sequence>
<gene>
    <name evidence="1" type="ORF">A0H81_14722</name>
</gene>